<organism evidence="2">
    <name type="scientific">Anguilla anguilla</name>
    <name type="common">European freshwater eel</name>
    <name type="synonym">Muraena anguilla</name>
    <dbReference type="NCBI Taxonomy" id="7936"/>
    <lineage>
        <taxon>Eukaryota</taxon>
        <taxon>Metazoa</taxon>
        <taxon>Chordata</taxon>
        <taxon>Craniata</taxon>
        <taxon>Vertebrata</taxon>
        <taxon>Euteleostomi</taxon>
        <taxon>Actinopterygii</taxon>
        <taxon>Neopterygii</taxon>
        <taxon>Teleostei</taxon>
        <taxon>Anguilliformes</taxon>
        <taxon>Anguillidae</taxon>
        <taxon>Anguilla</taxon>
    </lineage>
</organism>
<sequence>MNNFPGDDRKSRAASTTSSGHFCDSSELRQVRAWQMTWESTLCTKMAEMDRSRRRVH</sequence>
<evidence type="ECO:0000313" key="2">
    <source>
        <dbReference type="EMBL" id="JAH26335.1"/>
    </source>
</evidence>
<dbReference type="EMBL" id="GBXM01082242">
    <property type="protein sequence ID" value="JAH26335.1"/>
    <property type="molecule type" value="Transcribed_RNA"/>
</dbReference>
<accession>A0A0E9RCZ8</accession>
<reference evidence="2" key="1">
    <citation type="submission" date="2014-11" db="EMBL/GenBank/DDBJ databases">
        <authorList>
            <person name="Amaro Gonzalez C."/>
        </authorList>
    </citation>
    <scope>NUCLEOTIDE SEQUENCE</scope>
</reference>
<protein>
    <submittedName>
        <fullName evidence="2">Uncharacterized protein</fullName>
    </submittedName>
</protein>
<proteinExistence type="predicted"/>
<name>A0A0E9RCZ8_ANGAN</name>
<feature type="region of interest" description="Disordered" evidence="1">
    <location>
        <begin position="1"/>
        <end position="22"/>
    </location>
</feature>
<feature type="compositionally biased region" description="Basic and acidic residues" evidence="1">
    <location>
        <begin position="1"/>
        <end position="11"/>
    </location>
</feature>
<dbReference type="AlphaFoldDB" id="A0A0E9RCZ8"/>
<reference evidence="2" key="2">
    <citation type="journal article" date="2015" name="Fish Shellfish Immunol.">
        <title>Early steps in the European eel (Anguilla anguilla)-Vibrio vulnificus interaction in the gills: Role of the RtxA13 toxin.</title>
        <authorList>
            <person name="Callol A."/>
            <person name="Pajuelo D."/>
            <person name="Ebbesson L."/>
            <person name="Teles M."/>
            <person name="MacKenzie S."/>
            <person name="Amaro C."/>
        </authorList>
    </citation>
    <scope>NUCLEOTIDE SEQUENCE</scope>
</reference>
<evidence type="ECO:0000256" key="1">
    <source>
        <dbReference type="SAM" id="MobiDB-lite"/>
    </source>
</evidence>